<dbReference type="HOGENOM" id="CLU_1669024_0_0_1"/>
<feature type="region of interest" description="Disordered" evidence="1">
    <location>
        <begin position="1"/>
        <end position="20"/>
    </location>
</feature>
<sequence length="158" mass="17408">MAKGTEISTQGGQAHSYEKQQGVLSRRECIKHSSLESRSRHPCHDLVTRIDIFVCLAMPVQVSDTRCPNKMSEVVEGSQDSGSSFLANPSKARSSCSPFLSILNVKDSAAPWPQTSMEVPSTSPCAKVLHRRCCRTARWFSEGELGSKRWPPNVALCE</sequence>
<proteinExistence type="predicted"/>
<dbReference type="Proteomes" id="UP000030706">
    <property type="component" value="Unassembled WGS sequence"/>
</dbReference>
<keyword evidence="3" id="KW-1185">Reference proteome</keyword>
<gene>
    <name evidence="2" type="ORF">M438DRAFT_32276</name>
</gene>
<protein>
    <submittedName>
        <fullName evidence="2">Uncharacterized protein</fullName>
    </submittedName>
</protein>
<evidence type="ECO:0000313" key="2">
    <source>
        <dbReference type="EMBL" id="KEQ83406.1"/>
    </source>
</evidence>
<name>A0A074Y973_AURPU</name>
<feature type="compositionally biased region" description="Polar residues" evidence="1">
    <location>
        <begin position="1"/>
        <end position="13"/>
    </location>
</feature>
<reference evidence="2 3" key="1">
    <citation type="journal article" date="2014" name="BMC Genomics">
        <title>Genome sequencing of four Aureobasidium pullulans varieties: biotechnological potential, stress tolerance, and description of new species.</title>
        <authorList>
            <person name="Gostin Ar C."/>
            <person name="Ohm R.A."/>
            <person name="Kogej T."/>
            <person name="Sonjak S."/>
            <person name="Turk M."/>
            <person name="Zajc J."/>
            <person name="Zalar P."/>
            <person name="Grube M."/>
            <person name="Sun H."/>
            <person name="Han J."/>
            <person name="Sharma A."/>
            <person name="Chiniquy J."/>
            <person name="Ngan C.Y."/>
            <person name="Lipzen A."/>
            <person name="Barry K."/>
            <person name="Grigoriev I.V."/>
            <person name="Gunde-Cimerman N."/>
        </authorList>
    </citation>
    <scope>NUCLEOTIDE SEQUENCE [LARGE SCALE GENOMIC DNA]</scope>
    <source>
        <strain evidence="2 3">EXF-150</strain>
    </source>
</reference>
<dbReference type="RefSeq" id="XP_029759593.1">
    <property type="nucleotide sequence ID" value="XM_029902977.1"/>
</dbReference>
<dbReference type="GeneID" id="40745283"/>
<dbReference type="AlphaFoldDB" id="A0A074Y973"/>
<accession>A0A074Y973</accession>
<organism evidence="2 3">
    <name type="scientific">Aureobasidium pullulans EXF-150</name>
    <dbReference type="NCBI Taxonomy" id="1043002"/>
    <lineage>
        <taxon>Eukaryota</taxon>
        <taxon>Fungi</taxon>
        <taxon>Dikarya</taxon>
        <taxon>Ascomycota</taxon>
        <taxon>Pezizomycotina</taxon>
        <taxon>Dothideomycetes</taxon>
        <taxon>Dothideomycetidae</taxon>
        <taxon>Dothideales</taxon>
        <taxon>Saccotheciaceae</taxon>
        <taxon>Aureobasidium</taxon>
    </lineage>
</organism>
<evidence type="ECO:0000256" key="1">
    <source>
        <dbReference type="SAM" id="MobiDB-lite"/>
    </source>
</evidence>
<evidence type="ECO:0000313" key="3">
    <source>
        <dbReference type="Proteomes" id="UP000030706"/>
    </source>
</evidence>
<dbReference type="EMBL" id="KL584984">
    <property type="protein sequence ID" value="KEQ83406.1"/>
    <property type="molecule type" value="Genomic_DNA"/>
</dbReference>